<dbReference type="AlphaFoldDB" id="A0A9D3WK33"/>
<gene>
    <name evidence="1" type="ORF">J1N35_001754</name>
</gene>
<protein>
    <submittedName>
        <fullName evidence="1">Uncharacterized protein</fullName>
    </submittedName>
</protein>
<reference evidence="1 2" key="1">
    <citation type="journal article" date="2021" name="Plant Biotechnol. J.">
        <title>Multi-omics assisted identification of the key and species-specific regulatory components of drought-tolerant mechanisms in Gossypium stocksii.</title>
        <authorList>
            <person name="Yu D."/>
            <person name="Ke L."/>
            <person name="Zhang D."/>
            <person name="Wu Y."/>
            <person name="Sun Y."/>
            <person name="Mei J."/>
            <person name="Sun J."/>
            <person name="Sun Y."/>
        </authorList>
    </citation>
    <scope>NUCLEOTIDE SEQUENCE [LARGE SCALE GENOMIC DNA]</scope>
    <source>
        <strain evidence="2">cv. E1</strain>
        <tissue evidence="1">Leaf</tissue>
    </source>
</reference>
<accession>A0A9D3WK33</accession>
<evidence type="ECO:0000313" key="2">
    <source>
        <dbReference type="Proteomes" id="UP000828251"/>
    </source>
</evidence>
<evidence type="ECO:0000313" key="1">
    <source>
        <dbReference type="EMBL" id="KAH1130376.1"/>
    </source>
</evidence>
<name>A0A9D3WK33_9ROSI</name>
<proteinExistence type="predicted"/>
<keyword evidence="2" id="KW-1185">Reference proteome</keyword>
<sequence length="49" mass="5860">MEEEEDLEEFSNWIIEDEFEENLELNIENFLGEDTESEMEEDTEIDLSG</sequence>
<comment type="caution">
    <text evidence="1">The sequence shown here is derived from an EMBL/GenBank/DDBJ whole genome shotgun (WGS) entry which is preliminary data.</text>
</comment>
<dbReference type="Proteomes" id="UP000828251">
    <property type="component" value="Unassembled WGS sequence"/>
</dbReference>
<dbReference type="EMBL" id="JAIQCV010000001">
    <property type="protein sequence ID" value="KAH1130376.1"/>
    <property type="molecule type" value="Genomic_DNA"/>
</dbReference>
<organism evidence="1 2">
    <name type="scientific">Gossypium stocksii</name>
    <dbReference type="NCBI Taxonomy" id="47602"/>
    <lineage>
        <taxon>Eukaryota</taxon>
        <taxon>Viridiplantae</taxon>
        <taxon>Streptophyta</taxon>
        <taxon>Embryophyta</taxon>
        <taxon>Tracheophyta</taxon>
        <taxon>Spermatophyta</taxon>
        <taxon>Magnoliopsida</taxon>
        <taxon>eudicotyledons</taxon>
        <taxon>Gunneridae</taxon>
        <taxon>Pentapetalae</taxon>
        <taxon>rosids</taxon>
        <taxon>malvids</taxon>
        <taxon>Malvales</taxon>
        <taxon>Malvaceae</taxon>
        <taxon>Malvoideae</taxon>
        <taxon>Gossypium</taxon>
    </lineage>
</organism>